<keyword evidence="3" id="KW-1185">Reference proteome</keyword>
<accession>A0A8J3EA61</accession>
<feature type="signal peptide" evidence="1">
    <location>
        <begin position="1"/>
        <end position="18"/>
    </location>
</feature>
<dbReference type="RefSeq" id="WP_117003831.1">
    <property type="nucleotide sequence ID" value="NZ_BMJS01000041.1"/>
</dbReference>
<keyword evidence="1" id="KW-0732">Signal</keyword>
<evidence type="ECO:0000256" key="1">
    <source>
        <dbReference type="SAM" id="SignalP"/>
    </source>
</evidence>
<comment type="caution">
    <text evidence="2">The sequence shown here is derived from an EMBL/GenBank/DDBJ whole genome shotgun (WGS) entry which is preliminary data.</text>
</comment>
<reference evidence="2" key="2">
    <citation type="submission" date="2020-09" db="EMBL/GenBank/DDBJ databases">
        <authorList>
            <person name="Sun Q."/>
            <person name="Zhou Y."/>
        </authorList>
    </citation>
    <scope>NUCLEOTIDE SEQUENCE</scope>
    <source>
        <strain evidence="2">CGMCC 1.15758</strain>
    </source>
</reference>
<evidence type="ECO:0000313" key="3">
    <source>
        <dbReference type="Proteomes" id="UP000636949"/>
    </source>
</evidence>
<proteinExistence type="predicted"/>
<sequence>MKYKFLLLMMSVIFAVCSCTRIPSKSINKLTVGMKKKKVVKVMGHPLSSSAEDGVELLKYKDNSSGQCYYVKLAKRKVISYGKLTQTACNAS</sequence>
<organism evidence="2 3">
    <name type="scientific">Cysteiniphilum litorale</name>
    <dbReference type="NCBI Taxonomy" id="2056700"/>
    <lineage>
        <taxon>Bacteria</taxon>
        <taxon>Pseudomonadati</taxon>
        <taxon>Pseudomonadota</taxon>
        <taxon>Gammaproteobacteria</taxon>
        <taxon>Thiotrichales</taxon>
        <taxon>Fastidiosibacteraceae</taxon>
        <taxon>Cysteiniphilum</taxon>
    </lineage>
</organism>
<dbReference type="PROSITE" id="PS51257">
    <property type="entry name" value="PROKAR_LIPOPROTEIN"/>
    <property type="match status" value="1"/>
</dbReference>
<feature type="chain" id="PRO_5035250684" evidence="1">
    <location>
        <begin position="19"/>
        <end position="92"/>
    </location>
</feature>
<dbReference type="EMBL" id="BMJS01000041">
    <property type="protein sequence ID" value="GGG06241.1"/>
    <property type="molecule type" value="Genomic_DNA"/>
</dbReference>
<reference evidence="2" key="1">
    <citation type="journal article" date="2014" name="Int. J. Syst. Evol. Microbiol.">
        <title>Complete genome sequence of Corynebacterium casei LMG S-19264T (=DSM 44701T), isolated from a smear-ripened cheese.</title>
        <authorList>
            <consortium name="US DOE Joint Genome Institute (JGI-PGF)"/>
            <person name="Walter F."/>
            <person name="Albersmeier A."/>
            <person name="Kalinowski J."/>
            <person name="Ruckert C."/>
        </authorList>
    </citation>
    <scope>NUCLEOTIDE SEQUENCE</scope>
    <source>
        <strain evidence="2">CGMCC 1.15758</strain>
    </source>
</reference>
<evidence type="ECO:0000313" key="2">
    <source>
        <dbReference type="EMBL" id="GGG06241.1"/>
    </source>
</evidence>
<dbReference type="AlphaFoldDB" id="A0A8J3EA61"/>
<gene>
    <name evidence="2" type="ORF">GCM10010995_24690</name>
</gene>
<dbReference type="Proteomes" id="UP000636949">
    <property type="component" value="Unassembled WGS sequence"/>
</dbReference>
<protein>
    <submittedName>
        <fullName evidence="2">Uncharacterized protein</fullName>
    </submittedName>
</protein>
<name>A0A8J3EA61_9GAMM</name>